<dbReference type="Proteomes" id="UP000075881">
    <property type="component" value="Unassembled WGS sequence"/>
</dbReference>
<reference evidence="4" key="2">
    <citation type="submission" date="2020-05" db="UniProtKB">
        <authorList>
            <consortium name="EnsemblMetazoa"/>
        </authorList>
    </citation>
    <scope>IDENTIFICATION</scope>
    <source>
        <strain evidence="4">ACHKN1017</strain>
    </source>
</reference>
<evidence type="ECO:0000256" key="3">
    <source>
        <dbReference type="SAM" id="MobiDB-lite"/>
    </source>
</evidence>
<evidence type="ECO:0000256" key="1">
    <source>
        <dbReference type="ARBA" id="ARBA00005350"/>
    </source>
</evidence>
<dbReference type="Pfam" id="PF03803">
    <property type="entry name" value="Scramblase"/>
    <property type="match status" value="1"/>
</dbReference>
<dbReference type="GO" id="GO:0005886">
    <property type="term" value="C:plasma membrane"/>
    <property type="evidence" value="ECO:0007669"/>
    <property type="project" value="TreeGrafter"/>
</dbReference>
<dbReference type="PANTHER" id="PTHR23248:SF9">
    <property type="entry name" value="PHOSPHOLIPID SCRAMBLASE"/>
    <property type="match status" value="1"/>
</dbReference>
<dbReference type="PANTHER" id="PTHR23248">
    <property type="entry name" value="PHOSPHOLIPID SCRAMBLASE-RELATED"/>
    <property type="match status" value="1"/>
</dbReference>
<dbReference type="EnsemblMetazoa" id="ACHR008934-RA">
    <property type="protein sequence ID" value="ACHR008934-PA"/>
    <property type="gene ID" value="ACHR008934"/>
</dbReference>
<reference evidence="5" key="1">
    <citation type="submission" date="2013-03" db="EMBL/GenBank/DDBJ databases">
        <title>The Genome Sequence of Anopheles christyi ACHKN1017.</title>
        <authorList>
            <consortium name="The Broad Institute Genomics Platform"/>
            <person name="Neafsey D.E."/>
            <person name="Besansky N."/>
            <person name="Walker B."/>
            <person name="Young S.K."/>
            <person name="Zeng Q."/>
            <person name="Gargeya S."/>
            <person name="Fitzgerald M."/>
            <person name="Haas B."/>
            <person name="Abouelleil A."/>
            <person name="Allen A.W."/>
            <person name="Alvarado L."/>
            <person name="Arachchi H.M."/>
            <person name="Berlin A.M."/>
            <person name="Chapman S.B."/>
            <person name="Gainer-Dewar J."/>
            <person name="Goldberg J."/>
            <person name="Griggs A."/>
            <person name="Gujja S."/>
            <person name="Hansen M."/>
            <person name="Howarth C."/>
            <person name="Imamovic A."/>
            <person name="Ireland A."/>
            <person name="Larimer J."/>
            <person name="McCowan C."/>
            <person name="Murphy C."/>
            <person name="Pearson M."/>
            <person name="Poon T.W."/>
            <person name="Priest M."/>
            <person name="Roberts A."/>
            <person name="Saif S."/>
            <person name="Shea T."/>
            <person name="Sisk P."/>
            <person name="Sykes S."/>
            <person name="Wortman J."/>
            <person name="Nusbaum C."/>
            <person name="Birren B."/>
        </authorList>
    </citation>
    <scope>NUCLEOTIDE SEQUENCE [LARGE SCALE GENOMIC DNA]</scope>
    <source>
        <strain evidence="5">ACHKN1017</strain>
    </source>
</reference>
<dbReference type="InterPro" id="IPR005552">
    <property type="entry name" value="Scramblase"/>
</dbReference>
<keyword evidence="2" id="KW-0449">Lipoprotein</keyword>
<dbReference type="GO" id="GO:0017128">
    <property type="term" value="F:phospholipid scramblase activity"/>
    <property type="evidence" value="ECO:0007669"/>
    <property type="project" value="InterPro"/>
</dbReference>
<dbReference type="SUPFAM" id="SSF54518">
    <property type="entry name" value="Tubby C-terminal domain-like"/>
    <property type="match status" value="1"/>
</dbReference>
<name>A0A182KDU7_9DIPT</name>
<organism evidence="4 5">
    <name type="scientific">Anopheles christyi</name>
    <dbReference type="NCBI Taxonomy" id="43041"/>
    <lineage>
        <taxon>Eukaryota</taxon>
        <taxon>Metazoa</taxon>
        <taxon>Ecdysozoa</taxon>
        <taxon>Arthropoda</taxon>
        <taxon>Hexapoda</taxon>
        <taxon>Insecta</taxon>
        <taxon>Pterygota</taxon>
        <taxon>Neoptera</taxon>
        <taxon>Endopterygota</taxon>
        <taxon>Diptera</taxon>
        <taxon>Nematocera</taxon>
        <taxon>Culicoidea</taxon>
        <taxon>Culicidae</taxon>
        <taxon>Anophelinae</taxon>
        <taxon>Anopheles</taxon>
    </lineage>
</organism>
<comment type="similarity">
    <text evidence="1 2">Belongs to the phospholipid scramblase family.</text>
</comment>
<dbReference type="VEuPathDB" id="VectorBase:ACHR008934"/>
<sequence length="417" mass="47026">MYAPNQPYGGGYQPVMVQPGMPGHPPPVMGQPVPGKRCMRGSTMVRKTVKLVEQEERFVRRPMIVEFGSIVSIAESASGMDEISDGSVQDNVKHSKVRDRDRAGARSQHYRAGFLVRFLEEKMFDLGRQLHIRQGKATIRRMLRYIPGVRKSAKAKGYEHLVTDEERRLVVRVSLFFVLILGGWMPIPQGIPNCPPGLEYLTAIDQLLVHQKVELLEAFTGFETANKYTVKNTLGQKVYWAMEDTGCCNRMCCGAARAFDMKILDTYQNEVLHFNRPLRCSSCWFPCCLQTMEVTAPPGNVIGYVEQDWSILTPQFSIKDQNGETVLKISGPFCTFSICGDVEFEVLSTNGTQVGKISKQWSGLGREMFTDADHFGINFPMDLDVRVKATLLGALFLIDYMFFEKSGNKEQDRPGMF</sequence>
<accession>A0A182KDU7</accession>
<evidence type="ECO:0000256" key="2">
    <source>
        <dbReference type="RuleBase" id="RU363116"/>
    </source>
</evidence>
<keyword evidence="2" id="KW-0106">Calcium</keyword>
<comment type="cofactor">
    <cofactor evidence="2">
        <name>Ca(2+)</name>
        <dbReference type="ChEBI" id="CHEBI:29108"/>
    </cofactor>
</comment>
<proteinExistence type="inferred from homology"/>
<protein>
    <recommendedName>
        <fullName evidence="2">Phospholipid scramblase</fullName>
    </recommendedName>
</protein>
<evidence type="ECO:0000313" key="5">
    <source>
        <dbReference type="Proteomes" id="UP000075881"/>
    </source>
</evidence>
<keyword evidence="5" id="KW-1185">Reference proteome</keyword>
<feature type="region of interest" description="Disordered" evidence="3">
    <location>
        <begin position="82"/>
        <end position="104"/>
    </location>
</feature>
<dbReference type="InterPro" id="IPR025659">
    <property type="entry name" value="Tubby-like_C"/>
</dbReference>
<comment type="function">
    <text evidence="2">May mediate accelerated ATP-independent bidirectional transbilayer migration of phospholipids upon binding calcium ions that results in a loss of phospholipid asymmetry in the plasma membrane.</text>
</comment>
<keyword evidence="2" id="KW-0564">Palmitate</keyword>
<evidence type="ECO:0000313" key="4">
    <source>
        <dbReference type="EnsemblMetazoa" id="ACHR008934-PA"/>
    </source>
</evidence>
<dbReference type="AlphaFoldDB" id="A0A182KDU7"/>
<dbReference type="STRING" id="43041.A0A182KDU7"/>